<keyword evidence="2" id="KW-1185">Reference proteome</keyword>
<name>A0A0D2VFZ7_GOSRA</name>
<dbReference type="PANTHER" id="PTHR45749">
    <property type="match status" value="1"/>
</dbReference>
<sequence>MRDEIRRAYINFGPYQPIISEYPTSNSKNHPHTQVVVLDQLHLLIVALEIGKKVNNGCNCAFLKHMGKDLNSLHNNAQRAYVDLMNQAQHIEQIAANHLRLKTSIGVVRWLTFQGCAFRASYDEKVEDVFNNAPQIASYTSSTIQKEILKIYASRVRNEIHEEIGYDGASNMRGEFNGLQALILNDYQYAYYVHYFSHRIQLALVTEAREVVEVLQFFKDLSNIVSIAYVSSNIILENLKNITPNYSQRGDAHNAYNRLRSFKFIFILHMMKEILRVIDNLFQALQCCSEDILNAMILVLTTEYLIQNHNKKEDVTVERHYQVDIYFCYNRYSVVRIEENI</sequence>
<dbReference type="EMBL" id="CM001752">
    <property type="protein sequence ID" value="KJB82431.1"/>
    <property type="molecule type" value="Genomic_DNA"/>
</dbReference>
<protein>
    <recommendedName>
        <fullName evidence="3">DUF4371 domain-containing protein</fullName>
    </recommendedName>
</protein>
<gene>
    <name evidence="1" type="ORF">B456_013G195200</name>
</gene>
<organism evidence="1 2">
    <name type="scientific">Gossypium raimondii</name>
    <name type="common">Peruvian cotton</name>
    <name type="synonym">Gossypium klotzschianum subsp. raimondii</name>
    <dbReference type="NCBI Taxonomy" id="29730"/>
    <lineage>
        <taxon>Eukaryota</taxon>
        <taxon>Viridiplantae</taxon>
        <taxon>Streptophyta</taxon>
        <taxon>Embryophyta</taxon>
        <taxon>Tracheophyta</taxon>
        <taxon>Spermatophyta</taxon>
        <taxon>Magnoliopsida</taxon>
        <taxon>eudicotyledons</taxon>
        <taxon>Gunneridae</taxon>
        <taxon>Pentapetalae</taxon>
        <taxon>rosids</taxon>
        <taxon>malvids</taxon>
        <taxon>Malvales</taxon>
        <taxon>Malvaceae</taxon>
        <taxon>Malvoideae</taxon>
        <taxon>Gossypium</taxon>
    </lineage>
</organism>
<dbReference type="PANTHER" id="PTHR45749:SF37">
    <property type="entry name" value="OS05G0311600 PROTEIN"/>
    <property type="match status" value="1"/>
</dbReference>
<proteinExistence type="predicted"/>
<reference evidence="1 2" key="1">
    <citation type="journal article" date="2012" name="Nature">
        <title>Repeated polyploidization of Gossypium genomes and the evolution of spinnable cotton fibres.</title>
        <authorList>
            <person name="Paterson A.H."/>
            <person name="Wendel J.F."/>
            <person name="Gundlach H."/>
            <person name="Guo H."/>
            <person name="Jenkins J."/>
            <person name="Jin D."/>
            <person name="Llewellyn D."/>
            <person name="Showmaker K.C."/>
            <person name="Shu S."/>
            <person name="Udall J."/>
            <person name="Yoo M.J."/>
            <person name="Byers R."/>
            <person name="Chen W."/>
            <person name="Doron-Faigenboim A."/>
            <person name="Duke M.V."/>
            <person name="Gong L."/>
            <person name="Grimwood J."/>
            <person name="Grover C."/>
            <person name="Grupp K."/>
            <person name="Hu G."/>
            <person name="Lee T.H."/>
            <person name="Li J."/>
            <person name="Lin L."/>
            <person name="Liu T."/>
            <person name="Marler B.S."/>
            <person name="Page J.T."/>
            <person name="Roberts A.W."/>
            <person name="Romanel E."/>
            <person name="Sanders W.S."/>
            <person name="Szadkowski E."/>
            <person name="Tan X."/>
            <person name="Tang H."/>
            <person name="Xu C."/>
            <person name="Wang J."/>
            <person name="Wang Z."/>
            <person name="Zhang D."/>
            <person name="Zhang L."/>
            <person name="Ashrafi H."/>
            <person name="Bedon F."/>
            <person name="Bowers J.E."/>
            <person name="Brubaker C.L."/>
            <person name="Chee P.W."/>
            <person name="Das S."/>
            <person name="Gingle A.R."/>
            <person name="Haigler C.H."/>
            <person name="Harker D."/>
            <person name="Hoffmann L.V."/>
            <person name="Hovav R."/>
            <person name="Jones D.C."/>
            <person name="Lemke C."/>
            <person name="Mansoor S."/>
            <person name="ur Rahman M."/>
            <person name="Rainville L.N."/>
            <person name="Rambani A."/>
            <person name="Reddy U.K."/>
            <person name="Rong J.K."/>
            <person name="Saranga Y."/>
            <person name="Scheffler B.E."/>
            <person name="Scheffler J.A."/>
            <person name="Stelly D.M."/>
            <person name="Triplett B.A."/>
            <person name="Van Deynze A."/>
            <person name="Vaslin M.F."/>
            <person name="Waghmare V.N."/>
            <person name="Walford S.A."/>
            <person name="Wright R.J."/>
            <person name="Zaki E.A."/>
            <person name="Zhang T."/>
            <person name="Dennis E.S."/>
            <person name="Mayer K.F."/>
            <person name="Peterson D.G."/>
            <person name="Rokhsar D.S."/>
            <person name="Wang X."/>
            <person name="Schmutz J."/>
        </authorList>
    </citation>
    <scope>NUCLEOTIDE SEQUENCE [LARGE SCALE GENOMIC DNA]</scope>
</reference>
<dbReference type="eggNOG" id="ENOG502QWCA">
    <property type="taxonomic scope" value="Eukaryota"/>
</dbReference>
<dbReference type="Proteomes" id="UP000032304">
    <property type="component" value="Chromosome 13"/>
</dbReference>
<dbReference type="Gramene" id="KJB82431">
    <property type="protein sequence ID" value="KJB82431"/>
    <property type="gene ID" value="B456_013G195200"/>
</dbReference>
<accession>A0A0D2VFZ7</accession>
<dbReference type="AlphaFoldDB" id="A0A0D2VFZ7"/>
<dbReference type="STRING" id="29730.A0A0D2VFZ7"/>
<evidence type="ECO:0000313" key="2">
    <source>
        <dbReference type="Proteomes" id="UP000032304"/>
    </source>
</evidence>
<evidence type="ECO:0008006" key="3">
    <source>
        <dbReference type="Google" id="ProtNLM"/>
    </source>
</evidence>
<evidence type="ECO:0000313" key="1">
    <source>
        <dbReference type="EMBL" id="KJB82431.1"/>
    </source>
</evidence>